<keyword evidence="13" id="KW-1185">Reference proteome</keyword>
<dbReference type="GO" id="GO:0019695">
    <property type="term" value="P:choline metabolic process"/>
    <property type="evidence" value="ECO:0007669"/>
    <property type="project" value="TreeGrafter"/>
</dbReference>
<evidence type="ECO:0000313" key="12">
    <source>
        <dbReference type="EMBL" id="KAH9368378.1"/>
    </source>
</evidence>
<evidence type="ECO:0000256" key="10">
    <source>
        <dbReference type="SAM" id="MobiDB-lite"/>
    </source>
</evidence>
<proteinExistence type="inferred from homology"/>
<dbReference type="GO" id="GO:0005886">
    <property type="term" value="C:plasma membrane"/>
    <property type="evidence" value="ECO:0007669"/>
    <property type="project" value="TreeGrafter"/>
</dbReference>
<evidence type="ECO:0000256" key="2">
    <source>
        <dbReference type="ARBA" id="ARBA00022487"/>
    </source>
</evidence>
<dbReference type="PROSITE" id="PS00941">
    <property type="entry name" value="CARBOXYLESTERASE_B_2"/>
    <property type="match status" value="1"/>
</dbReference>
<dbReference type="PROSITE" id="PS00122">
    <property type="entry name" value="CARBOXYLESTERASE_B_1"/>
    <property type="match status" value="1"/>
</dbReference>
<dbReference type="PRINTS" id="PR00878">
    <property type="entry name" value="CHOLNESTRASE"/>
</dbReference>
<dbReference type="VEuPathDB" id="VectorBase:HLOH_063208"/>
<dbReference type="PANTHER" id="PTHR43918:SF4">
    <property type="entry name" value="CARBOXYLIC ESTER HYDROLASE"/>
    <property type="match status" value="1"/>
</dbReference>
<comment type="similarity">
    <text evidence="1 9">Belongs to the type-B carboxylesterase/lipase family.</text>
</comment>
<dbReference type="Proteomes" id="UP000821853">
    <property type="component" value="Chromosome 2"/>
</dbReference>
<evidence type="ECO:0000256" key="1">
    <source>
        <dbReference type="ARBA" id="ARBA00005964"/>
    </source>
</evidence>
<comment type="caution">
    <text evidence="12">The sequence shown here is derived from an EMBL/GenBank/DDBJ whole genome shotgun (WGS) entry which is preliminary data.</text>
</comment>
<evidence type="ECO:0000259" key="11">
    <source>
        <dbReference type="Pfam" id="PF00135"/>
    </source>
</evidence>
<evidence type="ECO:0000256" key="4">
    <source>
        <dbReference type="ARBA" id="ARBA00022867"/>
    </source>
</evidence>
<gene>
    <name evidence="12" type="ORF">HPB48_012692</name>
</gene>
<keyword evidence="3 9" id="KW-0378">Hydrolase</keyword>
<feature type="active site" description="Acyl-ester intermediate" evidence="8">
    <location>
        <position position="207"/>
    </location>
</feature>
<dbReference type="InterPro" id="IPR019826">
    <property type="entry name" value="Carboxylesterase_B_AS"/>
</dbReference>
<reference evidence="12 13" key="1">
    <citation type="journal article" date="2020" name="Cell">
        <title>Large-Scale Comparative Analyses of Tick Genomes Elucidate Their Genetic Diversity and Vector Capacities.</title>
        <authorList>
            <consortium name="Tick Genome and Microbiome Consortium (TIGMIC)"/>
            <person name="Jia N."/>
            <person name="Wang J."/>
            <person name="Shi W."/>
            <person name="Du L."/>
            <person name="Sun Y."/>
            <person name="Zhan W."/>
            <person name="Jiang J.F."/>
            <person name="Wang Q."/>
            <person name="Zhang B."/>
            <person name="Ji P."/>
            <person name="Bell-Sakyi L."/>
            <person name="Cui X.M."/>
            <person name="Yuan T.T."/>
            <person name="Jiang B.G."/>
            <person name="Yang W.F."/>
            <person name="Lam T.T."/>
            <person name="Chang Q.C."/>
            <person name="Ding S.J."/>
            <person name="Wang X.J."/>
            <person name="Zhu J.G."/>
            <person name="Ruan X.D."/>
            <person name="Zhao L."/>
            <person name="Wei J.T."/>
            <person name="Ye R.Z."/>
            <person name="Que T.C."/>
            <person name="Du C.H."/>
            <person name="Zhou Y.H."/>
            <person name="Cheng J.X."/>
            <person name="Dai P.F."/>
            <person name="Guo W.B."/>
            <person name="Han X.H."/>
            <person name="Huang E.J."/>
            <person name="Li L.F."/>
            <person name="Wei W."/>
            <person name="Gao Y.C."/>
            <person name="Liu J.Z."/>
            <person name="Shao H.Z."/>
            <person name="Wang X."/>
            <person name="Wang C.C."/>
            <person name="Yang T.C."/>
            <person name="Huo Q.B."/>
            <person name="Li W."/>
            <person name="Chen H.Y."/>
            <person name="Chen S.E."/>
            <person name="Zhou L.G."/>
            <person name="Ni X.B."/>
            <person name="Tian J.H."/>
            <person name="Sheng Y."/>
            <person name="Liu T."/>
            <person name="Pan Y.S."/>
            <person name="Xia L.Y."/>
            <person name="Li J."/>
            <person name="Zhao F."/>
            <person name="Cao W.C."/>
        </authorList>
    </citation>
    <scope>NUCLEOTIDE SEQUENCE [LARGE SCALE GENOMIC DNA]</scope>
    <source>
        <strain evidence="12">HaeL-2018</strain>
    </source>
</reference>
<dbReference type="GO" id="GO:0006581">
    <property type="term" value="P:acetylcholine catabolic process"/>
    <property type="evidence" value="ECO:0007669"/>
    <property type="project" value="TreeGrafter"/>
</dbReference>
<keyword evidence="4" id="KW-0531">Neurotransmitter degradation</keyword>
<keyword evidence="2" id="KW-0719">Serine esterase</keyword>
<evidence type="ECO:0000256" key="8">
    <source>
        <dbReference type="PIRSR" id="PIRSR600997-1"/>
    </source>
</evidence>
<dbReference type="Gene3D" id="3.40.50.1820">
    <property type="entry name" value="alpha/beta hydrolase"/>
    <property type="match status" value="1"/>
</dbReference>
<dbReference type="GO" id="GO:0003990">
    <property type="term" value="F:acetylcholinesterase activity"/>
    <property type="evidence" value="ECO:0007669"/>
    <property type="project" value="UniProtKB-EC"/>
</dbReference>
<keyword evidence="5" id="KW-1015">Disulfide bond</keyword>
<dbReference type="EMBL" id="JABSTR010000004">
    <property type="protein sequence ID" value="KAH9368378.1"/>
    <property type="molecule type" value="Genomic_DNA"/>
</dbReference>
<feature type="chain" id="PRO_5039940976" description="Carboxylic ester hydrolase" evidence="9">
    <location>
        <begin position="17"/>
        <end position="499"/>
    </location>
</feature>
<keyword evidence="9" id="KW-0732">Signal</keyword>
<comment type="catalytic activity">
    <reaction evidence="7">
        <text>acetylcholine + H2O = choline + acetate + H(+)</text>
        <dbReference type="Rhea" id="RHEA:17561"/>
        <dbReference type="ChEBI" id="CHEBI:15354"/>
        <dbReference type="ChEBI" id="CHEBI:15355"/>
        <dbReference type="ChEBI" id="CHEBI:15377"/>
        <dbReference type="ChEBI" id="CHEBI:15378"/>
        <dbReference type="ChEBI" id="CHEBI:30089"/>
        <dbReference type="EC" id="3.1.1.7"/>
    </reaction>
</comment>
<dbReference type="SUPFAM" id="SSF53474">
    <property type="entry name" value="alpha/beta-Hydrolases"/>
    <property type="match status" value="1"/>
</dbReference>
<feature type="domain" description="Carboxylesterase type B" evidence="11">
    <location>
        <begin position="24"/>
        <end position="478"/>
    </location>
</feature>
<evidence type="ECO:0000256" key="7">
    <source>
        <dbReference type="ARBA" id="ARBA00048484"/>
    </source>
</evidence>
<dbReference type="InterPro" id="IPR050654">
    <property type="entry name" value="AChE-related_enzymes"/>
</dbReference>
<dbReference type="InterPro" id="IPR029058">
    <property type="entry name" value="AB_hydrolase_fold"/>
</dbReference>
<feature type="compositionally biased region" description="Basic and acidic residues" evidence="10">
    <location>
        <begin position="471"/>
        <end position="491"/>
    </location>
</feature>
<dbReference type="PANTHER" id="PTHR43918">
    <property type="entry name" value="ACETYLCHOLINESTERASE"/>
    <property type="match status" value="1"/>
</dbReference>
<feature type="signal peptide" evidence="9">
    <location>
        <begin position="1"/>
        <end position="16"/>
    </location>
</feature>
<dbReference type="OrthoDB" id="6846267at2759"/>
<evidence type="ECO:0000313" key="13">
    <source>
        <dbReference type="Proteomes" id="UP000821853"/>
    </source>
</evidence>
<evidence type="ECO:0000256" key="9">
    <source>
        <dbReference type="RuleBase" id="RU361235"/>
    </source>
</evidence>
<sequence>MWITFAAFVAATCVVADKAESTGRVVTTTSGAVRGITRATTTGSVNAFLGIPFAEPPIGELRFKKPVPKKPWEGVLNTTAVPPMSTLILQVTEADPMSEDCLFLNVFAPVGNDSDPKPIVVYIHGGGFTFGGISMKIFDSAELAARGDLIVVVAAYRLGALGFLYMGAEDAPGNMGLYDQLLALHWVKDNARAFGGDADKVTIMGQSAGSISVGLHLISPKSGGLFRRAFMQSGSPFTGQFLMNKSQSARKTKAIVTYLGCDKGDDGSQNLGSEAVVACLRSKDFRDVLKATESFSPIGLDGFFPIVLEEEFLPEKPAAALARGTPNAKDVLVSVCEAEGDFFIHYLLTEVQNLNDVSLLTKRQMELFLRVILTALTSADTEQLMKHYFDQVGAKAGKEVAYAAGDLVGDVLLLCPSLDFAKGLSSGQNTSVHAFLFSHQLSFVGWPEWTRPTHADDIFFTLGSALSQDVKPSEADRSTGHQQHELAEVQRRPAIPALS</sequence>
<dbReference type="InterPro" id="IPR000997">
    <property type="entry name" value="Cholinesterase"/>
</dbReference>
<dbReference type="InterPro" id="IPR002018">
    <property type="entry name" value="CarbesteraseB"/>
</dbReference>
<evidence type="ECO:0000256" key="5">
    <source>
        <dbReference type="ARBA" id="ARBA00023157"/>
    </source>
</evidence>
<dbReference type="InterPro" id="IPR019819">
    <property type="entry name" value="Carboxylesterase_B_CS"/>
</dbReference>
<feature type="active site" description="Charge relay system" evidence="8">
    <location>
        <position position="454"/>
    </location>
</feature>
<evidence type="ECO:0000256" key="3">
    <source>
        <dbReference type="ARBA" id="ARBA00022801"/>
    </source>
</evidence>
<dbReference type="EC" id="3.1.1.-" evidence="9"/>
<accession>A0A9J6FYU4</accession>
<keyword evidence="6" id="KW-0325">Glycoprotein</keyword>
<protein>
    <recommendedName>
        <fullName evidence="9">Carboxylic ester hydrolase</fullName>
        <ecNumber evidence="9">3.1.1.-</ecNumber>
    </recommendedName>
</protein>
<dbReference type="GO" id="GO:0005615">
    <property type="term" value="C:extracellular space"/>
    <property type="evidence" value="ECO:0007669"/>
    <property type="project" value="TreeGrafter"/>
</dbReference>
<feature type="active site" description="Charge relay system" evidence="8">
    <location>
        <position position="339"/>
    </location>
</feature>
<dbReference type="Pfam" id="PF00135">
    <property type="entry name" value="COesterase"/>
    <property type="match status" value="1"/>
</dbReference>
<dbReference type="AlphaFoldDB" id="A0A9J6FYU4"/>
<organism evidence="12 13">
    <name type="scientific">Haemaphysalis longicornis</name>
    <name type="common">Bush tick</name>
    <dbReference type="NCBI Taxonomy" id="44386"/>
    <lineage>
        <taxon>Eukaryota</taxon>
        <taxon>Metazoa</taxon>
        <taxon>Ecdysozoa</taxon>
        <taxon>Arthropoda</taxon>
        <taxon>Chelicerata</taxon>
        <taxon>Arachnida</taxon>
        <taxon>Acari</taxon>
        <taxon>Parasitiformes</taxon>
        <taxon>Ixodida</taxon>
        <taxon>Ixodoidea</taxon>
        <taxon>Ixodidae</taxon>
        <taxon>Haemaphysalinae</taxon>
        <taxon>Haemaphysalis</taxon>
    </lineage>
</organism>
<feature type="region of interest" description="Disordered" evidence="10">
    <location>
        <begin position="471"/>
        <end position="499"/>
    </location>
</feature>
<evidence type="ECO:0000256" key="6">
    <source>
        <dbReference type="ARBA" id="ARBA00023180"/>
    </source>
</evidence>
<name>A0A9J6FYU4_HAELO</name>
<dbReference type="OMA" id="STCNFWH"/>